<dbReference type="Gene3D" id="3.40.980.10">
    <property type="entry name" value="MoaB/Mog-like domain"/>
    <property type="match status" value="1"/>
</dbReference>
<dbReference type="NCBIfam" id="TIGR00176">
    <property type="entry name" value="mobB"/>
    <property type="match status" value="1"/>
</dbReference>
<dbReference type="Proteomes" id="UP000029994">
    <property type="component" value="Unassembled WGS sequence"/>
</dbReference>
<dbReference type="InterPro" id="IPR036688">
    <property type="entry name" value="MoeA_C_domain_IV_sf"/>
</dbReference>
<dbReference type="SUPFAM" id="SSF63867">
    <property type="entry name" value="MoeA C-terminal domain-like"/>
    <property type="match status" value="1"/>
</dbReference>
<evidence type="ECO:0000313" key="2">
    <source>
        <dbReference type="EMBL" id="KGK11254.1"/>
    </source>
</evidence>
<dbReference type="Gene3D" id="3.90.105.10">
    <property type="entry name" value="Molybdopterin biosynthesis moea protein, domain 2"/>
    <property type="match status" value="1"/>
</dbReference>
<dbReference type="EMBL" id="JMCG01000001">
    <property type="protein sequence ID" value="KGK11254.1"/>
    <property type="molecule type" value="Genomic_DNA"/>
</dbReference>
<keyword evidence="3" id="KW-1185">Reference proteome</keyword>
<dbReference type="eggNOG" id="COG1763">
    <property type="taxonomic scope" value="Bacteria"/>
</dbReference>
<dbReference type="InterPro" id="IPR004435">
    <property type="entry name" value="MobB_dom"/>
</dbReference>
<evidence type="ECO:0000259" key="1">
    <source>
        <dbReference type="Pfam" id="PF03205"/>
    </source>
</evidence>
<dbReference type="STRING" id="29495.EA26_07990"/>
<protein>
    <recommendedName>
        <fullName evidence="1">Molybdopterin-guanine dinucleotide biosynthesis protein B (MobB) domain-containing protein</fullName>
    </recommendedName>
</protein>
<proteinExistence type="predicted"/>
<dbReference type="FunFam" id="3.40.50.300:FF:000920">
    <property type="entry name" value="Molybdopterin-guanine dinucleotide biosynthesis protein B"/>
    <property type="match status" value="1"/>
</dbReference>
<dbReference type="UniPathway" id="UPA00344"/>
<dbReference type="CDD" id="cd03116">
    <property type="entry name" value="MobB"/>
    <property type="match status" value="1"/>
</dbReference>
<sequence>MMHKSSLPLLGFAAYSGTGKTTLLEALLPKLTEAGLRVGVLKHAHHDFDVDKPGKDSYRLRKAGASQMLIASHKRFALMTETPQAEAEFAYLLSRFDHSKLDLLLVEGCKNIAFNKIELHREEVGKPWLYPHDENIIAIASDANHLETTLPQMNINDLDSIAEFVLRYAREQCHSKEHPTIDDVSQDMLTQESGIERILSNLKPLAESETVPLADAYGRVLALPILHDGDVVMDGGALLTQTHLSSLTTLGIKHCQVIRKPRVALFSLDGNDSQVCHAVLLGMLHTLGCEVNSHVVSTEKRQQRVQVFEEALNLNEVILLNGSAKNWQGIVLNSIPEINDNGFSLQFVEQKPLFLMETTLEGLQGYFLSTVAPMLRKLRGERGYLAAGQKARLTQGIKGILGEHEFCYGSLTVDSMGSNQVTPVMHSFESLASWLTIQSKENINCLIVVPATVDTLKAGECVTIYPLQGKI</sequence>
<dbReference type="Pfam" id="PF03205">
    <property type="entry name" value="MobB"/>
    <property type="match status" value="1"/>
</dbReference>
<name>A0A099LUB3_9VIBR</name>
<reference evidence="2 3" key="1">
    <citation type="submission" date="2014-04" db="EMBL/GenBank/DDBJ databases">
        <title>Genome sequencing of Vibrio navarrensis strains.</title>
        <authorList>
            <person name="Gladney L.M."/>
            <person name="Katz L.S."/>
            <person name="Marino-Ramirez L."/>
            <person name="Jordan I.K."/>
        </authorList>
    </citation>
    <scope>NUCLEOTIDE SEQUENCE [LARGE SCALE GENOMIC DNA]</scope>
    <source>
        <strain evidence="2 3">ATCC 51183</strain>
    </source>
</reference>
<gene>
    <name evidence="2" type="ORF">EA26_07990</name>
</gene>
<evidence type="ECO:0000313" key="3">
    <source>
        <dbReference type="Proteomes" id="UP000029994"/>
    </source>
</evidence>
<feature type="domain" description="Molybdopterin-guanine dinucleotide biosynthesis protein B (MobB)" evidence="1">
    <location>
        <begin position="10"/>
        <end position="142"/>
    </location>
</feature>
<dbReference type="Gene3D" id="3.40.50.300">
    <property type="entry name" value="P-loop containing nucleotide triphosphate hydrolases"/>
    <property type="match status" value="1"/>
</dbReference>
<dbReference type="AlphaFoldDB" id="A0A099LUB3"/>
<dbReference type="GO" id="GO:0005525">
    <property type="term" value="F:GTP binding"/>
    <property type="evidence" value="ECO:0007669"/>
    <property type="project" value="InterPro"/>
</dbReference>
<dbReference type="eggNOG" id="COG0303">
    <property type="taxonomic scope" value="Bacteria"/>
</dbReference>
<dbReference type="GO" id="GO:0006777">
    <property type="term" value="P:Mo-molybdopterin cofactor biosynthetic process"/>
    <property type="evidence" value="ECO:0007669"/>
    <property type="project" value="InterPro"/>
</dbReference>
<dbReference type="NCBIfam" id="NF008021">
    <property type="entry name" value="PRK10751.1"/>
    <property type="match status" value="1"/>
</dbReference>
<dbReference type="InterPro" id="IPR027417">
    <property type="entry name" value="P-loop_NTPase"/>
</dbReference>
<dbReference type="PANTHER" id="PTHR40072">
    <property type="entry name" value="MOLYBDOPTERIN-GUANINE DINUCLEOTIDE BIOSYNTHESIS ADAPTER PROTEIN-RELATED"/>
    <property type="match status" value="1"/>
</dbReference>
<comment type="caution">
    <text evidence="2">The sequence shown here is derived from an EMBL/GenBank/DDBJ whole genome shotgun (WGS) entry which is preliminary data.</text>
</comment>
<organism evidence="2 3">
    <name type="scientific">Vibrio navarrensis</name>
    <dbReference type="NCBI Taxonomy" id="29495"/>
    <lineage>
        <taxon>Bacteria</taxon>
        <taxon>Pseudomonadati</taxon>
        <taxon>Pseudomonadota</taxon>
        <taxon>Gammaproteobacteria</taxon>
        <taxon>Vibrionales</taxon>
        <taxon>Vibrionaceae</taxon>
        <taxon>Vibrio</taxon>
    </lineage>
</organism>
<accession>A0A099LUB3</accession>
<dbReference type="PANTHER" id="PTHR40072:SF1">
    <property type="entry name" value="MOLYBDOPTERIN-GUANINE DINUCLEOTIDE BIOSYNTHESIS ADAPTER PROTEIN"/>
    <property type="match status" value="1"/>
</dbReference>
<dbReference type="InterPro" id="IPR052539">
    <property type="entry name" value="MGD_biosynthesis_adapter"/>
</dbReference>
<dbReference type="SUPFAM" id="SSF52540">
    <property type="entry name" value="P-loop containing nucleoside triphosphate hydrolases"/>
    <property type="match status" value="1"/>
</dbReference>
<dbReference type="InterPro" id="IPR036425">
    <property type="entry name" value="MoaB/Mog-like_dom_sf"/>
</dbReference>